<proteinExistence type="predicted"/>
<gene>
    <name evidence="1" type="ORF">LS81_007015</name>
</gene>
<dbReference type="Gene3D" id="3.40.50.720">
    <property type="entry name" value="NAD(P)-binding Rossmann-like Domain"/>
    <property type="match status" value="1"/>
</dbReference>
<accession>A0A4U8SA69</accession>
<protein>
    <submittedName>
        <fullName evidence="1">Uncharacterized protein</fullName>
    </submittedName>
</protein>
<dbReference type="EMBL" id="JRPL02000016">
    <property type="protein sequence ID" value="TLD82747.1"/>
    <property type="molecule type" value="Genomic_DNA"/>
</dbReference>
<name>A0A4U8SA69_9HELI</name>
<evidence type="ECO:0000313" key="2">
    <source>
        <dbReference type="Proteomes" id="UP000029878"/>
    </source>
</evidence>
<reference evidence="1 2" key="1">
    <citation type="journal article" date="2014" name="Genome Announc.">
        <title>Draft genome sequences of eight enterohepatic helicobacter species isolated from both laboratory and wild rodents.</title>
        <authorList>
            <person name="Sheh A."/>
            <person name="Shen Z."/>
            <person name="Fox J.G."/>
        </authorList>
    </citation>
    <scope>NUCLEOTIDE SEQUENCE [LARGE SCALE GENOMIC DNA]</scope>
    <source>
        <strain evidence="1 2">ATCC 700114</strain>
    </source>
</reference>
<dbReference type="AlphaFoldDB" id="A0A4U8SA69"/>
<organism evidence="1 2">
    <name type="scientific">Helicobacter trogontum</name>
    <dbReference type="NCBI Taxonomy" id="50960"/>
    <lineage>
        <taxon>Bacteria</taxon>
        <taxon>Pseudomonadati</taxon>
        <taxon>Campylobacterota</taxon>
        <taxon>Epsilonproteobacteria</taxon>
        <taxon>Campylobacterales</taxon>
        <taxon>Helicobacteraceae</taxon>
        <taxon>Helicobacter</taxon>
    </lineage>
</organism>
<sequence length="86" mass="10120">MYQRVFYTKFVALENKQKIICCYDLDTRKHGKYLQKAEIVITQPSKKSYSNVECIVLTAPLYEKEIIQYLREDGFSGEILTSVECR</sequence>
<dbReference type="RefSeq" id="WP_034346075.1">
    <property type="nucleotide sequence ID" value="NZ_FZNG01000046.1"/>
</dbReference>
<dbReference type="Proteomes" id="UP000029878">
    <property type="component" value="Unassembled WGS sequence"/>
</dbReference>
<dbReference type="OrthoDB" id="7342932at2"/>
<comment type="caution">
    <text evidence="1">The sequence shown here is derived from an EMBL/GenBank/DDBJ whole genome shotgun (WGS) entry which is preliminary data.</text>
</comment>
<evidence type="ECO:0000313" key="1">
    <source>
        <dbReference type="EMBL" id="TLD82747.1"/>
    </source>
</evidence>